<dbReference type="RefSeq" id="WP_376921221.1">
    <property type="nucleotide sequence ID" value="NZ_JBHRSW010000047.1"/>
</dbReference>
<accession>A0ABV7FTV5</accession>
<protein>
    <recommendedName>
        <fullName evidence="3">Sulfotransferase family protein</fullName>
    </recommendedName>
</protein>
<dbReference type="SUPFAM" id="SSF52540">
    <property type="entry name" value="P-loop containing nucleoside triphosphate hydrolases"/>
    <property type="match status" value="1"/>
</dbReference>
<keyword evidence="2" id="KW-1185">Reference proteome</keyword>
<dbReference type="Proteomes" id="UP001595478">
    <property type="component" value="Unassembled WGS sequence"/>
</dbReference>
<comment type="caution">
    <text evidence="1">The sequence shown here is derived from an EMBL/GenBank/DDBJ whole genome shotgun (WGS) entry which is preliminary data.</text>
</comment>
<reference evidence="2" key="1">
    <citation type="journal article" date="2019" name="Int. J. Syst. Evol. Microbiol.">
        <title>The Global Catalogue of Microorganisms (GCM) 10K type strain sequencing project: providing services to taxonomists for standard genome sequencing and annotation.</title>
        <authorList>
            <consortium name="The Broad Institute Genomics Platform"/>
            <consortium name="The Broad Institute Genome Sequencing Center for Infectious Disease"/>
            <person name="Wu L."/>
            <person name="Ma J."/>
        </authorList>
    </citation>
    <scope>NUCLEOTIDE SEQUENCE [LARGE SCALE GENOMIC DNA]</scope>
    <source>
        <strain evidence="2">KCTC 52473</strain>
    </source>
</reference>
<organism evidence="1 2">
    <name type="scientific">Agaribacter flavus</name>
    <dbReference type="NCBI Taxonomy" id="1902781"/>
    <lineage>
        <taxon>Bacteria</taxon>
        <taxon>Pseudomonadati</taxon>
        <taxon>Pseudomonadota</taxon>
        <taxon>Gammaproteobacteria</taxon>
        <taxon>Alteromonadales</taxon>
        <taxon>Alteromonadaceae</taxon>
        <taxon>Agaribacter</taxon>
    </lineage>
</organism>
<dbReference type="InterPro" id="IPR027417">
    <property type="entry name" value="P-loop_NTPase"/>
</dbReference>
<dbReference type="Gene3D" id="3.40.50.300">
    <property type="entry name" value="P-loop containing nucleotide triphosphate hydrolases"/>
    <property type="match status" value="1"/>
</dbReference>
<evidence type="ECO:0000313" key="2">
    <source>
        <dbReference type="Proteomes" id="UP001595478"/>
    </source>
</evidence>
<evidence type="ECO:0000313" key="1">
    <source>
        <dbReference type="EMBL" id="MFC3123103.1"/>
    </source>
</evidence>
<evidence type="ECO:0008006" key="3">
    <source>
        <dbReference type="Google" id="ProtNLM"/>
    </source>
</evidence>
<proteinExistence type="predicted"/>
<sequence>MNYNKVLANCGWYYPRHALDKNGVSGGHSNLYKILRDEGVSKFRERIDEYIVKARARRQTLLISSEGLSQHPNDLYESLSGLNVRVVSFFRHPVEAFFSAYNQMIKRHFFTRKIDDYAERAINNVQPVLSGRHLFEWKERFDEAFAVLPYSSNAKTTASVVRMFFDYLGIPKEHFPSGALDEQVNSGYCLPALKLKRLTNLVLTNEDTRLNNKLDLFFQAASDTKQYDSAGADTMISEDTYKRLVEKFEKDVIAIESGFSITVPLNTEHCNKSVSSLKIIAEMIEIMQTFVQQEKSTYQRIRKRILVGDWYSDDPDHRQLCELFDCHFLLQVREKDFFFPDKILQKMCRYDKVDFLRETAKVLLARADYEHAYLLISEAKRIRGNGPVIKRLYEQIKKLNSD</sequence>
<name>A0ABV7FTV5_9ALTE</name>
<gene>
    <name evidence="1" type="ORF">ACFOHL_15890</name>
</gene>
<dbReference type="EMBL" id="JBHRSW010000047">
    <property type="protein sequence ID" value="MFC3123103.1"/>
    <property type="molecule type" value="Genomic_DNA"/>
</dbReference>